<dbReference type="PROSITE" id="PS00608">
    <property type="entry name" value="GLYCOSYL_HYDROL_F2_2"/>
    <property type="match status" value="1"/>
</dbReference>
<evidence type="ECO:0000256" key="3">
    <source>
        <dbReference type="ARBA" id="ARBA00023295"/>
    </source>
</evidence>
<dbReference type="SUPFAM" id="SSF51445">
    <property type="entry name" value="(Trans)glycosidases"/>
    <property type="match status" value="1"/>
</dbReference>
<dbReference type="InterPro" id="IPR006101">
    <property type="entry name" value="Glyco_hydro_2"/>
</dbReference>
<proteinExistence type="inferred from homology"/>
<dbReference type="PATRIC" id="fig|68170.10.peg.2886"/>
<dbReference type="Pfam" id="PF02836">
    <property type="entry name" value="Glyco_hydro_2_C"/>
    <property type="match status" value="1"/>
</dbReference>
<comment type="similarity">
    <text evidence="1">Belongs to the glycosyl hydrolase 2 family.</text>
</comment>
<dbReference type="SUPFAM" id="SSF49785">
    <property type="entry name" value="Galactose-binding domain-like"/>
    <property type="match status" value="1"/>
</dbReference>
<keyword evidence="2 8" id="KW-0378">Hydrolase</keyword>
<dbReference type="InterPro" id="IPR008979">
    <property type="entry name" value="Galactose-bd-like_sf"/>
</dbReference>
<dbReference type="PRINTS" id="PR00132">
    <property type="entry name" value="GLHYDRLASE2"/>
</dbReference>
<dbReference type="Pfam" id="PF00703">
    <property type="entry name" value="Glyco_hydro_2"/>
    <property type="match status" value="1"/>
</dbReference>
<protein>
    <submittedName>
        <fullName evidence="8">Glycoside hydrolase</fullName>
    </submittedName>
</protein>
<feature type="domain" description="Glycoside hydrolase family 2" evidence="7">
    <location>
        <begin position="615"/>
        <end position="712"/>
    </location>
</feature>
<keyword evidence="9" id="KW-1185">Reference proteome</keyword>
<sequence>MAALSTPWVAASATPAVNAGAVNAGAISTNRLRTVTNFDPGWLFNYGDASGASAGSYADGGWRKLSVPHDWSIEGRTPPADPFSQSAPSTGRGGYAPSGIGWYRKHFSLAGVPATHKTYIEFDGVMANASVYVNGTLIGTHPYGYTSFRYDITAAVKFGGADNVIAVKTDTSQQPASRYYTGAGIYRDVRLIATDPVHIAQWATYVTTPNATSSAATVHAQTTVVNTSSTEANVSVQGVLSAPDGAALAPVMTAAKTIAAGASATFGYDVAVSNPRLWDLTSPNLYTLATNVLVDGTAVDDDITPVGIRSLTFSAPNGMKLNGKGVKFQGVALHQDYHGLGVAAPQRAVQRRLAQLKALGVNAIRTAHDPPSPAFLDLADRMGFLVLDEFFDVWTQHKYSDVGDYATYFNRTASSPTGTPAVPGATGSVPWYQVDATSVVMRDRNHPSVAMWSTGNEIRDSLSTRTPLLTKMVSISHALDPGRPVTQALFRPGDSGDITGATRTTVDVFGGNYRPDEVIRAMGMSPARPGLFTEMGTDTSAWTTVKNNPGVTGLFVWTGAAYLGEADGLWPKAESGFGLMDAVGTVRSIGYAWQSAWGAPHTSPPPTGTTATRVVLTPDHSTVSTDVHDVSYVKATIADPAGRVVTSSSTPVTFSISGPGVIVAVDSGNPAHETFRGTARKAYQGIAYALVRATGAGAITVTASAGGLALGTTTLSGTTAPFVACSGSCD</sequence>
<evidence type="ECO:0000256" key="2">
    <source>
        <dbReference type="ARBA" id="ARBA00022801"/>
    </source>
</evidence>
<evidence type="ECO:0000259" key="4">
    <source>
        <dbReference type="Pfam" id="PF00703"/>
    </source>
</evidence>
<dbReference type="SUPFAM" id="SSF49303">
    <property type="entry name" value="beta-Galactosidase/glucuronidase domain"/>
    <property type="match status" value="1"/>
</dbReference>
<comment type="caution">
    <text evidence="8">The sequence shown here is derived from an EMBL/GenBank/DDBJ whole genome shotgun (WGS) entry which is preliminary data.</text>
</comment>
<keyword evidence="3" id="KW-0326">Glycosidase</keyword>
<evidence type="ECO:0000256" key="1">
    <source>
        <dbReference type="ARBA" id="ARBA00007401"/>
    </source>
</evidence>
<dbReference type="EMBL" id="JYJG01000544">
    <property type="protein sequence ID" value="KJK33383.1"/>
    <property type="molecule type" value="Genomic_DNA"/>
</dbReference>
<dbReference type="Gene3D" id="2.60.120.260">
    <property type="entry name" value="Galactose-binding domain-like"/>
    <property type="match status" value="1"/>
</dbReference>
<accession>A0A0F0GBA2</accession>
<dbReference type="PANTHER" id="PTHR42732">
    <property type="entry name" value="BETA-GALACTOSIDASE"/>
    <property type="match status" value="1"/>
</dbReference>
<dbReference type="Proteomes" id="UP000033393">
    <property type="component" value="Unassembled WGS sequence"/>
</dbReference>
<feature type="domain" description="Glycosyl hydrolases family 2 sugar binding" evidence="6">
    <location>
        <begin position="98"/>
        <end position="193"/>
    </location>
</feature>
<dbReference type="InterPro" id="IPR036156">
    <property type="entry name" value="Beta-gal/glucu_dom_sf"/>
</dbReference>
<dbReference type="InterPro" id="IPR017853">
    <property type="entry name" value="GH"/>
</dbReference>
<evidence type="ECO:0000259" key="7">
    <source>
        <dbReference type="Pfam" id="PF18565"/>
    </source>
</evidence>
<dbReference type="Pfam" id="PF02837">
    <property type="entry name" value="Glyco_hydro_2_N"/>
    <property type="match status" value="1"/>
</dbReference>
<feature type="domain" description="Glycoside hydrolase family 2 catalytic" evidence="5">
    <location>
        <begin position="319"/>
        <end position="486"/>
    </location>
</feature>
<dbReference type="Gene3D" id="3.20.20.80">
    <property type="entry name" value="Glycosidases"/>
    <property type="match status" value="1"/>
</dbReference>
<organism evidence="8 9">
    <name type="scientific">Lentzea aerocolonigenes</name>
    <name type="common">Lechevalieria aerocolonigenes</name>
    <name type="synonym">Saccharothrix aerocolonigenes</name>
    <dbReference type="NCBI Taxonomy" id="68170"/>
    <lineage>
        <taxon>Bacteria</taxon>
        <taxon>Bacillati</taxon>
        <taxon>Actinomycetota</taxon>
        <taxon>Actinomycetes</taxon>
        <taxon>Pseudonocardiales</taxon>
        <taxon>Pseudonocardiaceae</taxon>
        <taxon>Lentzea</taxon>
    </lineage>
</organism>
<dbReference type="Gene3D" id="2.60.40.10">
    <property type="entry name" value="Immunoglobulins"/>
    <property type="match status" value="2"/>
</dbReference>
<dbReference type="InterPro" id="IPR051913">
    <property type="entry name" value="GH2_Domain-Containing"/>
</dbReference>
<evidence type="ECO:0000313" key="9">
    <source>
        <dbReference type="Proteomes" id="UP000033393"/>
    </source>
</evidence>
<gene>
    <name evidence="8" type="ORF">UK23_46320</name>
</gene>
<dbReference type="InterPro" id="IPR023232">
    <property type="entry name" value="Glyco_hydro_2_AS"/>
</dbReference>
<dbReference type="InterPro" id="IPR006102">
    <property type="entry name" value="Ig-like_GH2"/>
</dbReference>
<dbReference type="PANTHER" id="PTHR42732:SF1">
    <property type="entry name" value="BETA-MANNOSIDASE"/>
    <property type="match status" value="1"/>
</dbReference>
<dbReference type="OrthoDB" id="9762066at2"/>
<evidence type="ECO:0000313" key="8">
    <source>
        <dbReference type="EMBL" id="KJK33383.1"/>
    </source>
</evidence>
<dbReference type="GO" id="GO:0004553">
    <property type="term" value="F:hydrolase activity, hydrolyzing O-glycosyl compounds"/>
    <property type="evidence" value="ECO:0007669"/>
    <property type="project" value="InterPro"/>
</dbReference>
<dbReference type="InterPro" id="IPR040605">
    <property type="entry name" value="Glyco_hydro2_dom5"/>
</dbReference>
<evidence type="ECO:0000259" key="5">
    <source>
        <dbReference type="Pfam" id="PF02836"/>
    </source>
</evidence>
<dbReference type="GO" id="GO:0005975">
    <property type="term" value="P:carbohydrate metabolic process"/>
    <property type="evidence" value="ECO:0007669"/>
    <property type="project" value="InterPro"/>
</dbReference>
<dbReference type="Pfam" id="PF18565">
    <property type="entry name" value="Glyco_hydro2_C5"/>
    <property type="match status" value="1"/>
</dbReference>
<name>A0A0F0GBA2_LENAE</name>
<reference evidence="8 9" key="1">
    <citation type="submission" date="2015-02" db="EMBL/GenBank/DDBJ databases">
        <authorList>
            <person name="Ju K.-S."/>
            <person name="Doroghazi J.R."/>
            <person name="Metcalf W."/>
        </authorList>
    </citation>
    <scope>NUCLEOTIDE SEQUENCE [LARGE SCALE GENOMIC DNA]</scope>
    <source>
        <strain evidence="8 9">NRRL B-16140</strain>
    </source>
</reference>
<dbReference type="InterPro" id="IPR013783">
    <property type="entry name" value="Ig-like_fold"/>
</dbReference>
<evidence type="ECO:0000259" key="6">
    <source>
        <dbReference type="Pfam" id="PF02837"/>
    </source>
</evidence>
<dbReference type="InterPro" id="IPR006104">
    <property type="entry name" value="Glyco_hydro_2_N"/>
</dbReference>
<dbReference type="AlphaFoldDB" id="A0A0F0GBA2"/>
<dbReference type="InterPro" id="IPR006103">
    <property type="entry name" value="Glyco_hydro_2_cat"/>
</dbReference>
<feature type="domain" description="Glycoside hydrolase family 2 immunoglobulin-like beta-sandwich" evidence="4">
    <location>
        <begin position="198"/>
        <end position="309"/>
    </location>
</feature>